<name>A0A151Z7Z1_TIELA</name>
<protein>
    <submittedName>
        <fullName evidence="1">Uncharacterized protein</fullName>
    </submittedName>
</protein>
<gene>
    <name evidence="1" type="ORF">DLAC_11738</name>
</gene>
<comment type="caution">
    <text evidence="1">The sequence shown here is derived from an EMBL/GenBank/DDBJ whole genome shotgun (WGS) entry which is preliminary data.</text>
</comment>
<reference evidence="1 2" key="1">
    <citation type="submission" date="2015-12" db="EMBL/GenBank/DDBJ databases">
        <title>Dictyostelia acquired genes for synthesis and detection of signals that induce cell-type specialization by lateral gene transfer from prokaryotes.</title>
        <authorList>
            <person name="Gloeckner G."/>
            <person name="Schaap P."/>
        </authorList>
    </citation>
    <scope>NUCLEOTIDE SEQUENCE [LARGE SCALE GENOMIC DNA]</scope>
    <source>
        <strain evidence="1 2">TK</strain>
    </source>
</reference>
<evidence type="ECO:0000313" key="2">
    <source>
        <dbReference type="Proteomes" id="UP000076078"/>
    </source>
</evidence>
<proteinExistence type="predicted"/>
<organism evidence="1 2">
    <name type="scientific">Tieghemostelium lacteum</name>
    <name type="common">Slime mold</name>
    <name type="synonym">Dictyostelium lacteum</name>
    <dbReference type="NCBI Taxonomy" id="361077"/>
    <lineage>
        <taxon>Eukaryota</taxon>
        <taxon>Amoebozoa</taxon>
        <taxon>Evosea</taxon>
        <taxon>Eumycetozoa</taxon>
        <taxon>Dictyostelia</taxon>
        <taxon>Dictyosteliales</taxon>
        <taxon>Raperosteliaceae</taxon>
        <taxon>Tieghemostelium</taxon>
    </lineage>
</organism>
<accession>A0A151Z7Z1</accession>
<evidence type="ECO:0000313" key="1">
    <source>
        <dbReference type="EMBL" id="KYQ90072.1"/>
    </source>
</evidence>
<dbReference type="InParanoid" id="A0A151Z7Z1"/>
<keyword evidence="2" id="KW-1185">Reference proteome</keyword>
<dbReference type="EMBL" id="LODT01000037">
    <property type="protein sequence ID" value="KYQ90072.1"/>
    <property type="molecule type" value="Genomic_DNA"/>
</dbReference>
<sequence>MFRIKKKNFFNFPPFSLTCNKLDSFQEERQSIFYSENTQNLSKDVDPYFHSFSGKPTLIIDFYQQSLSLMIVFIGSRISI</sequence>
<dbReference type="Proteomes" id="UP000076078">
    <property type="component" value="Unassembled WGS sequence"/>
</dbReference>
<dbReference type="AlphaFoldDB" id="A0A151Z7Z1"/>